<evidence type="ECO:0000259" key="8">
    <source>
        <dbReference type="PROSITE" id="PS51296"/>
    </source>
</evidence>
<accession>A0A8S0WW04</accession>
<evidence type="ECO:0000313" key="9">
    <source>
        <dbReference type="EMBL" id="CAA7599981.1"/>
    </source>
</evidence>
<keyword evidence="7" id="KW-1133">Transmembrane helix</keyword>
<evidence type="ECO:0000313" key="10">
    <source>
        <dbReference type="EMBL" id="CEJ05974.1"/>
    </source>
</evidence>
<keyword evidence="2" id="KW-0479">Metal-binding</keyword>
<gene>
    <name evidence="10" type="ORF">DEACI_0394</name>
    <name evidence="9" type="ORF">DEACI_0630</name>
</gene>
<organism evidence="9">
    <name type="scientific">Acididesulfobacillus acetoxydans</name>
    <dbReference type="NCBI Taxonomy" id="1561005"/>
    <lineage>
        <taxon>Bacteria</taxon>
        <taxon>Bacillati</taxon>
        <taxon>Bacillota</taxon>
        <taxon>Clostridia</taxon>
        <taxon>Eubacteriales</taxon>
        <taxon>Peptococcaceae</taxon>
        <taxon>Acididesulfobacillus</taxon>
    </lineage>
</organism>
<feature type="domain" description="Rieske" evidence="8">
    <location>
        <begin position="81"/>
        <end position="155"/>
    </location>
</feature>
<keyword evidence="4" id="KW-0411">Iron-sulfur</keyword>
<dbReference type="Gene3D" id="2.102.10.10">
    <property type="entry name" value="Rieske [2Fe-2S] iron-sulphur domain"/>
    <property type="match status" value="1"/>
</dbReference>
<keyword evidence="3" id="KW-0408">Iron</keyword>
<evidence type="ECO:0000256" key="5">
    <source>
        <dbReference type="ARBA" id="ARBA00023157"/>
    </source>
</evidence>
<keyword evidence="7" id="KW-0472">Membrane</keyword>
<protein>
    <submittedName>
        <fullName evidence="10">Rieske (2Fe-2S) iron-sulfur domain protein</fullName>
    </submittedName>
    <submittedName>
        <fullName evidence="9">Rieske 2Fe-2S subunit signature</fullName>
        <ecNumber evidence="9">1.-.-.-</ecNumber>
    </submittedName>
</protein>
<reference evidence="9" key="2">
    <citation type="submission" date="2020-01" db="EMBL/GenBank/DDBJ databases">
        <authorList>
            <person name="Hornung B."/>
        </authorList>
    </citation>
    <scope>NUCLEOTIDE SEQUENCE</scope>
    <source>
        <strain evidence="9">PacBioINE</strain>
    </source>
</reference>
<dbReference type="GO" id="GO:0046872">
    <property type="term" value="F:metal ion binding"/>
    <property type="evidence" value="ECO:0007669"/>
    <property type="project" value="UniProtKB-KW"/>
</dbReference>
<evidence type="ECO:0000256" key="7">
    <source>
        <dbReference type="SAM" id="Phobius"/>
    </source>
</evidence>
<reference evidence="10" key="1">
    <citation type="submission" date="2014-11" db="EMBL/GenBank/DDBJ databases">
        <authorList>
            <person name="Hornung B.V."/>
        </authorList>
    </citation>
    <scope>NUCLEOTIDE SEQUENCE</scope>
    <source>
        <strain evidence="10">INE</strain>
    </source>
</reference>
<dbReference type="GO" id="GO:0016020">
    <property type="term" value="C:membrane"/>
    <property type="evidence" value="ECO:0007669"/>
    <property type="project" value="InterPro"/>
</dbReference>
<dbReference type="PANTHER" id="PTHR10134">
    <property type="entry name" value="CYTOCHROME B-C1 COMPLEX SUBUNIT RIESKE, MITOCHONDRIAL"/>
    <property type="match status" value="1"/>
</dbReference>
<proteinExistence type="predicted"/>
<dbReference type="KEGG" id="aacx:DEACI_0630"/>
<keyword evidence="7" id="KW-0812">Transmembrane</keyword>
<dbReference type="SUPFAM" id="SSF50022">
    <property type="entry name" value="ISP domain"/>
    <property type="match status" value="1"/>
</dbReference>
<keyword evidence="11" id="KW-1185">Reference proteome</keyword>
<comment type="cofactor">
    <cofactor evidence="6">
        <name>[2Fe-2S] cluster</name>
        <dbReference type="ChEBI" id="CHEBI:190135"/>
    </cofactor>
</comment>
<dbReference type="Pfam" id="PF00355">
    <property type="entry name" value="Rieske"/>
    <property type="match status" value="1"/>
</dbReference>
<keyword evidence="5" id="KW-1015">Disulfide bond</keyword>
<dbReference type="PROSITE" id="PS51296">
    <property type="entry name" value="RIESKE"/>
    <property type="match status" value="1"/>
</dbReference>
<dbReference type="InterPro" id="IPR036922">
    <property type="entry name" value="Rieske_2Fe-2S_sf"/>
</dbReference>
<dbReference type="GO" id="GO:0051537">
    <property type="term" value="F:2 iron, 2 sulfur cluster binding"/>
    <property type="evidence" value="ECO:0007669"/>
    <property type="project" value="UniProtKB-KW"/>
</dbReference>
<dbReference type="InterPro" id="IPR017941">
    <property type="entry name" value="Rieske_2Fe-2S"/>
</dbReference>
<dbReference type="GO" id="GO:0004497">
    <property type="term" value="F:monooxygenase activity"/>
    <property type="evidence" value="ECO:0007669"/>
    <property type="project" value="UniProtKB-ARBA"/>
</dbReference>
<evidence type="ECO:0000313" key="11">
    <source>
        <dbReference type="Proteomes" id="UP001071230"/>
    </source>
</evidence>
<dbReference type="InterPro" id="IPR005805">
    <property type="entry name" value="Rieske_Fe-S_prot_C"/>
</dbReference>
<dbReference type="Proteomes" id="UP000836597">
    <property type="component" value="Chromosome"/>
</dbReference>
<dbReference type="EMBL" id="LR746496">
    <property type="protein sequence ID" value="CAA7599981.1"/>
    <property type="molecule type" value="Genomic_DNA"/>
</dbReference>
<evidence type="ECO:0000256" key="1">
    <source>
        <dbReference type="ARBA" id="ARBA00022714"/>
    </source>
</evidence>
<evidence type="ECO:0000256" key="3">
    <source>
        <dbReference type="ARBA" id="ARBA00023004"/>
    </source>
</evidence>
<keyword evidence="9" id="KW-0560">Oxidoreductase</keyword>
<evidence type="ECO:0000256" key="4">
    <source>
        <dbReference type="ARBA" id="ARBA00023014"/>
    </source>
</evidence>
<dbReference type="EMBL" id="CDGJ01000007">
    <property type="protein sequence ID" value="CEJ05974.1"/>
    <property type="molecule type" value="Genomic_DNA"/>
</dbReference>
<dbReference type="RefSeq" id="WP_240983723.1">
    <property type="nucleotide sequence ID" value="NZ_CDGJ01000007.1"/>
</dbReference>
<name>A0A8S0WW04_9FIRM</name>
<feature type="transmembrane region" description="Helical" evidence="7">
    <location>
        <begin position="21"/>
        <end position="41"/>
    </location>
</feature>
<dbReference type="PRINTS" id="PR00162">
    <property type="entry name" value="RIESKE"/>
</dbReference>
<evidence type="ECO:0000256" key="6">
    <source>
        <dbReference type="ARBA" id="ARBA00034078"/>
    </source>
</evidence>
<keyword evidence="1" id="KW-0001">2Fe-2S</keyword>
<dbReference type="Proteomes" id="UP001071230">
    <property type="component" value="Unassembled WGS sequence"/>
</dbReference>
<dbReference type="AlphaFoldDB" id="A0A8S0WW04"/>
<dbReference type="GO" id="GO:0016705">
    <property type="term" value="F:oxidoreductase activity, acting on paired donors, with incorporation or reduction of molecular oxygen"/>
    <property type="evidence" value="ECO:0007669"/>
    <property type="project" value="UniProtKB-ARBA"/>
</dbReference>
<dbReference type="EC" id="1.-.-.-" evidence="9"/>
<dbReference type="InterPro" id="IPR014349">
    <property type="entry name" value="Rieske_Fe-S_prot"/>
</dbReference>
<sequence length="160" mass="17241">MTDEPGKRDALSDGKGLPRRRFLKTGIAGISGVLGIAYLGLIGRYLTPPAIGSDPLLPVGKTTEFSLDTPKLVVYKYGGIEQGVYVINTSDEGWIALDFHCTHLQCAVNWIPAIKKFACPCHGGVYDMKGHVLGGPPPRPLYRRIIRVQGNSVIVGGRLA</sequence>
<evidence type="ECO:0000256" key="2">
    <source>
        <dbReference type="ARBA" id="ARBA00022723"/>
    </source>
</evidence>